<name>A0A2P4X9H1_9STRA</name>
<keyword evidence="3" id="KW-1185">Reference proteome</keyword>
<evidence type="ECO:0000313" key="2">
    <source>
        <dbReference type="EMBL" id="POM62195.1"/>
    </source>
</evidence>
<dbReference type="AlphaFoldDB" id="A0A2P4X9H1"/>
<organism evidence="2 3">
    <name type="scientific">Phytophthora palmivora</name>
    <dbReference type="NCBI Taxonomy" id="4796"/>
    <lineage>
        <taxon>Eukaryota</taxon>
        <taxon>Sar</taxon>
        <taxon>Stramenopiles</taxon>
        <taxon>Oomycota</taxon>
        <taxon>Peronosporomycetes</taxon>
        <taxon>Peronosporales</taxon>
        <taxon>Peronosporaceae</taxon>
        <taxon>Phytophthora</taxon>
    </lineage>
</organism>
<dbReference type="Proteomes" id="UP000237271">
    <property type="component" value="Unassembled WGS sequence"/>
</dbReference>
<sequence>MLEQNVIVNLYEILRKHFIAALDFFDRSAQRFNIVKDWVSTVLCMELMLVLLALIEEQTRYLHHHPPKVNSKPTRKERRLSSSGDTSKKVANLFLFKLRSKWPQQAE</sequence>
<gene>
    <name evidence="2" type="ORF">PHPALM_28678</name>
</gene>
<feature type="region of interest" description="Disordered" evidence="1">
    <location>
        <begin position="64"/>
        <end position="86"/>
    </location>
</feature>
<evidence type="ECO:0000313" key="3">
    <source>
        <dbReference type="Proteomes" id="UP000237271"/>
    </source>
</evidence>
<comment type="caution">
    <text evidence="2">The sequence shown here is derived from an EMBL/GenBank/DDBJ whole genome shotgun (WGS) entry which is preliminary data.</text>
</comment>
<dbReference type="EMBL" id="NCKW01015636">
    <property type="protein sequence ID" value="POM62195.1"/>
    <property type="molecule type" value="Genomic_DNA"/>
</dbReference>
<feature type="compositionally biased region" description="Basic residues" evidence="1">
    <location>
        <begin position="64"/>
        <end position="78"/>
    </location>
</feature>
<proteinExistence type="predicted"/>
<evidence type="ECO:0000256" key="1">
    <source>
        <dbReference type="SAM" id="MobiDB-lite"/>
    </source>
</evidence>
<protein>
    <submittedName>
        <fullName evidence="2">Uncharacterized protein</fullName>
    </submittedName>
</protein>
<reference evidence="2 3" key="1">
    <citation type="journal article" date="2017" name="Genome Biol. Evol.">
        <title>Phytophthora megakarya and P. palmivora, closely related causal agents of cacao black pod rot, underwent increases in genome sizes and gene numbers by different mechanisms.</title>
        <authorList>
            <person name="Ali S.S."/>
            <person name="Shao J."/>
            <person name="Lary D.J."/>
            <person name="Kronmiller B."/>
            <person name="Shen D."/>
            <person name="Strem M.D."/>
            <person name="Amoako-Attah I."/>
            <person name="Akrofi A.Y."/>
            <person name="Begoude B.A."/>
            <person name="Ten Hoopen G.M."/>
            <person name="Coulibaly K."/>
            <person name="Kebe B.I."/>
            <person name="Melnick R.L."/>
            <person name="Guiltinan M.J."/>
            <person name="Tyler B.M."/>
            <person name="Meinhardt L.W."/>
            <person name="Bailey B.A."/>
        </authorList>
    </citation>
    <scope>NUCLEOTIDE SEQUENCE [LARGE SCALE GENOMIC DNA]</scope>
    <source>
        <strain evidence="3">sbr112.9</strain>
    </source>
</reference>
<accession>A0A2P4X9H1</accession>